<comment type="caution">
    <text evidence="1">The sequence shown here is derived from an EMBL/GenBank/DDBJ whole genome shotgun (WGS) entry which is preliminary data.</text>
</comment>
<protein>
    <recommendedName>
        <fullName evidence="3">WYL domain-containing protein</fullName>
    </recommendedName>
</protein>
<keyword evidence="2" id="KW-1185">Reference proteome</keyword>
<dbReference type="SUPFAM" id="SSF158682">
    <property type="entry name" value="TerB-like"/>
    <property type="match status" value="1"/>
</dbReference>
<evidence type="ECO:0008006" key="3">
    <source>
        <dbReference type="Google" id="ProtNLM"/>
    </source>
</evidence>
<dbReference type="AlphaFoldDB" id="A0A846MX27"/>
<gene>
    <name evidence="1" type="ORF">FHS83_001284</name>
</gene>
<accession>A0A846MX27</accession>
<evidence type="ECO:0000313" key="2">
    <source>
        <dbReference type="Proteomes" id="UP000570514"/>
    </source>
</evidence>
<dbReference type="EMBL" id="JAASRM010000001">
    <property type="protein sequence ID" value="NIK87966.1"/>
    <property type="molecule type" value="Genomic_DNA"/>
</dbReference>
<dbReference type="RefSeq" id="WP_167082003.1">
    <property type="nucleotide sequence ID" value="NZ_BAAADC010000001.1"/>
</dbReference>
<organism evidence="1 2">
    <name type="scientific">Rhizomicrobium palustre</name>
    <dbReference type="NCBI Taxonomy" id="189966"/>
    <lineage>
        <taxon>Bacteria</taxon>
        <taxon>Pseudomonadati</taxon>
        <taxon>Pseudomonadota</taxon>
        <taxon>Alphaproteobacteria</taxon>
        <taxon>Micropepsales</taxon>
        <taxon>Micropepsaceae</taxon>
        <taxon>Rhizomicrobium</taxon>
    </lineage>
</organism>
<dbReference type="Proteomes" id="UP000570514">
    <property type="component" value="Unassembled WGS sequence"/>
</dbReference>
<reference evidence="1 2" key="1">
    <citation type="submission" date="2020-03" db="EMBL/GenBank/DDBJ databases">
        <title>Genomic Encyclopedia of Type Strains, Phase IV (KMG-IV): sequencing the most valuable type-strain genomes for metagenomic binning, comparative biology and taxonomic classification.</title>
        <authorList>
            <person name="Goeker M."/>
        </authorList>
    </citation>
    <scope>NUCLEOTIDE SEQUENCE [LARGE SCALE GENOMIC DNA]</scope>
    <source>
        <strain evidence="1 2">DSM 19867</strain>
    </source>
</reference>
<evidence type="ECO:0000313" key="1">
    <source>
        <dbReference type="EMBL" id="NIK87966.1"/>
    </source>
</evidence>
<dbReference type="CDD" id="cd07177">
    <property type="entry name" value="terB_like"/>
    <property type="match status" value="1"/>
</dbReference>
<name>A0A846MX27_9PROT</name>
<dbReference type="InterPro" id="IPR029024">
    <property type="entry name" value="TerB-like"/>
</dbReference>
<proteinExistence type="predicted"/>
<sequence length="278" mass="31345">MLRSGLSTGAVVTRFCDFLKARQDVPPPVPPGFLVRLGSHDPDDSIFVPPEPEDDLNLEAELGFAQNQSFVIVYQAADGHESVRRITVRNLSLNAENIPILNCWCHERQALRAFRIDHVREVVTQDGEVIAPPARFFVETFGMAPALAECSLPRPASLTRIRPIFTHHMMVLTHLGRADGDYCLDEQGIVLDHCLKLARDADRRATEAEERALRRYLKTLKPKKMFLARAMRGLESETPDRVMALLAAADEVINADGMRHRDEESFFHLLQRELTGLN</sequence>